<comment type="caution">
    <text evidence="2">The sequence shown here is derived from an EMBL/GenBank/DDBJ whole genome shotgun (WGS) entry which is preliminary data.</text>
</comment>
<dbReference type="InterPro" id="IPR036390">
    <property type="entry name" value="WH_DNA-bd_sf"/>
</dbReference>
<dbReference type="SUPFAM" id="SSF46785">
    <property type="entry name" value="Winged helix' DNA-binding domain"/>
    <property type="match status" value="1"/>
</dbReference>
<dbReference type="EMBL" id="JABBJF010000003">
    <property type="protein sequence ID" value="MBC1185268.1"/>
    <property type="molecule type" value="Genomic_DNA"/>
</dbReference>
<protein>
    <submittedName>
        <fullName evidence="2">SOS-response repressor and protease LexA</fullName>
    </submittedName>
</protein>
<proteinExistence type="predicted"/>
<evidence type="ECO:0000313" key="2">
    <source>
        <dbReference type="EMBL" id="MBC1185268.1"/>
    </source>
</evidence>
<dbReference type="InterPro" id="IPR036388">
    <property type="entry name" value="WH-like_DNA-bd_sf"/>
</dbReference>
<organism evidence="2 3">
    <name type="scientific">Kluyvera sichuanensis</name>
    <dbReference type="NCBI Taxonomy" id="2725494"/>
    <lineage>
        <taxon>Bacteria</taxon>
        <taxon>Pseudomonadati</taxon>
        <taxon>Pseudomonadota</taxon>
        <taxon>Gammaproteobacteria</taxon>
        <taxon>Enterobacterales</taxon>
        <taxon>Enterobacteriaceae</taxon>
        <taxon>Kluyvera</taxon>
    </lineage>
</organism>
<evidence type="ECO:0000259" key="1">
    <source>
        <dbReference type="Pfam" id="PF01726"/>
    </source>
</evidence>
<dbReference type="GO" id="GO:0006508">
    <property type="term" value="P:proteolysis"/>
    <property type="evidence" value="ECO:0007669"/>
    <property type="project" value="UniProtKB-KW"/>
</dbReference>
<feature type="non-terminal residue" evidence="2">
    <location>
        <position position="52"/>
    </location>
</feature>
<name>A0ABR6RQ62_9ENTR</name>
<dbReference type="Gene3D" id="1.10.10.10">
    <property type="entry name" value="Winged helix-like DNA-binding domain superfamily/Winged helix DNA-binding domain"/>
    <property type="match status" value="1"/>
</dbReference>
<dbReference type="Proteomes" id="UP000607331">
    <property type="component" value="Unassembled WGS sequence"/>
</dbReference>
<accession>A0ABR6RQ62</accession>
<keyword evidence="3" id="KW-1185">Reference proteome</keyword>
<dbReference type="Pfam" id="PF01726">
    <property type="entry name" value="LexA_DNA_bind"/>
    <property type="match status" value="1"/>
</dbReference>
<dbReference type="InterPro" id="IPR006199">
    <property type="entry name" value="LexA_DNA-bd_dom"/>
</dbReference>
<gene>
    <name evidence="2" type="ORF">HII27_06005</name>
</gene>
<sequence length="52" mass="5822">MMDLTSRQQHVLDLLIDYQREHGFPPTNFELAGLLGCSSPNAAADHLRALEK</sequence>
<keyword evidence="2" id="KW-0645">Protease</keyword>
<evidence type="ECO:0000313" key="3">
    <source>
        <dbReference type="Proteomes" id="UP000607331"/>
    </source>
</evidence>
<feature type="domain" description="LexA repressor DNA-binding" evidence="1">
    <location>
        <begin position="1"/>
        <end position="52"/>
    </location>
</feature>
<reference evidence="2 3" key="1">
    <citation type="submission" date="2020-04" db="EMBL/GenBank/DDBJ databases">
        <title>The draft genome of Kluyvera sichuanensis strain SCKS090646.</title>
        <authorList>
            <person name="Wei L."/>
            <person name="Liu L."/>
            <person name="Feng Y."/>
            <person name="Zong Z."/>
        </authorList>
    </citation>
    <scope>NUCLEOTIDE SEQUENCE [LARGE SCALE GENOMIC DNA]</scope>
    <source>
        <strain evidence="2 3">090646</strain>
    </source>
</reference>
<keyword evidence="2" id="KW-0378">Hydrolase</keyword>
<dbReference type="GO" id="GO:0008233">
    <property type="term" value="F:peptidase activity"/>
    <property type="evidence" value="ECO:0007669"/>
    <property type="project" value="UniProtKB-KW"/>
</dbReference>